<proteinExistence type="inferred from homology"/>
<keyword evidence="10" id="KW-1185">Reference proteome</keyword>
<dbReference type="InterPro" id="IPR000515">
    <property type="entry name" value="MetI-like"/>
</dbReference>
<accession>A0ABZ1BTZ4</accession>
<evidence type="ECO:0000259" key="8">
    <source>
        <dbReference type="PROSITE" id="PS50928"/>
    </source>
</evidence>
<comment type="subcellular location">
    <subcellularLocation>
        <location evidence="1 7">Cell membrane</location>
        <topology evidence="1 7">Multi-pass membrane protein</topology>
    </subcellularLocation>
</comment>
<feature type="transmembrane region" description="Helical" evidence="7">
    <location>
        <begin position="157"/>
        <end position="175"/>
    </location>
</feature>
<dbReference type="InterPro" id="IPR035906">
    <property type="entry name" value="MetI-like_sf"/>
</dbReference>
<dbReference type="SUPFAM" id="SSF161098">
    <property type="entry name" value="MetI-like"/>
    <property type="match status" value="1"/>
</dbReference>
<keyword evidence="3" id="KW-1003">Cell membrane</keyword>
<protein>
    <submittedName>
        <fullName evidence="9">ABC transporter permease</fullName>
    </submittedName>
</protein>
<dbReference type="PANTHER" id="PTHR43386">
    <property type="entry name" value="OLIGOPEPTIDE TRANSPORT SYSTEM PERMEASE PROTEIN APPC"/>
    <property type="match status" value="1"/>
</dbReference>
<dbReference type="CDD" id="cd06261">
    <property type="entry name" value="TM_PBP2"/>
    <property type="match status" value="1"/>
</dbReference>
<reference evidence="9 10" key="1">
    <citation type="journal article" date="2024" name="Front. Microbiol.">
        <title>Novel thermophilic genera Geochorda gen. nov. and Carboxydochorda gen. nov. from the deep terrestrial subsurface reveal the ecophysiological diversity in the class Limnochordia.</title>
        <authorList>
            <person name="Karnachuk O.V."/>
            <person name="Lukina A.P."/>
            <person name="Avakyan M.R."/>
            <person name="Kadnikov V.V."/>
            <person name="Begmatov S."/>
            <person name="Beletsky A.V."/>
            <person name="Vlasova K.G."/>
            <person name="Novikov A.A."/>
            <person name="Shcherbakova V.A."/>
            <person name="Mardanov A.V."/>
            <person name="Ravin N.V."/>
        </authorList>
    </citation>
    <scope>NUCLEOTIDE SEQUENCE [LARGE SCALE GENOMIC DNA]</scope>
    <source>
        <strain evidence="9 10">L945</strain>
    </source>
</reference>
<feature type="transmembrane region" description="Helical" evidence="7">
    <location>
        <begin position="34"/>
        <end position="54"/>
    </location>
</feature>
<comment type="similarity">
    <text evidence="7">Belongs to the binding-protein-dependent transport system permease family.</text>
</comment>
<evidence type="ECO:0000256" key="5">
    <source>
        <dbReference type="ARBA" id="ARBA00022989"/>
    </source>
</evidence>
<dbReference type="InterPro" id="IPR050366">
    <property type="entry name" value="BP-dependent_transpt_permease"/>
</dbReference>
<dbReference type="PROSITE" id="PS50928">
    <property type="entry name" value="ABC_TM1"/>
    <property type="match status" value="1"/>
</dbReference>
<feature type="transmembrane region" description="Helical" evidence="7">
    <location>
        <begin position="265"/>
        <end position="284"/>
    </location>
</feature>
<feature type="transmembrane region" description="Helical" evidence="7">
    <location>
        <begin position="233"/>
        <end position="253"/>
    </location>
</feature>
<keyword evidence="6 7" id="KW-0472">Membrane</keyword>
<dbReference type="RefSeq" id="WP_324715543.1">
    <property type="nucleotide sequence ID" value="NZ_CP141615.1"/>
</dbReference>
<organism evidence="9 10">
    <name type="scientific">Carboxydichorda subterranea</name>
    <dbReference type="NCBI Taxonomy" id="3109565"/>
    <lineage>
        <taxon>Bacteria</taxon>
        <taxon>Bacillati</taxon>
        <taxon>Bacillota</taxon>
        <taxon>Limnochordia</taxon>
        <taxon>Limnochordales</taxon>
        <taxon>Geochordaceae</taxon>
        <taxon>Carboxydichorda</taxon>
    </lineage>
</organism>
<evidence type="ECO:0000256" key="4">
    <source>
        <dbReference type="ARBA" id="ARBA00022692"/>
    </source>
</evidence>
<gene>
    <name evidence="9" type="ORF">U7230_09170</name>
</gene>
<sequence length="300" mass="32078">MALQSAAELEPAAGPGRRAAGGTLRLLLRSPSGIAGLVGVTFFVLLSFLGPLAVPFDTRADVAAIYRPPSLQHPLGTDHQGRDILSQIVHGGRDLLYVAALAGLLSTFIAVTLGALSAYVGGWFDGLVVAVTDIVLTIPQFPLLAVLSGFVRLTSQTALAVIIGALSWPTLLRAVRSQVLSLKEREFVEAARALDLGTGRIVFGEVLPNMMGYIVINLIFAMTSAMYAQVGLIFLGLVPLSGHNWAVMINLAWVRGALFFRDSVWYILSPIAAIAGFQLSLVWLSRALEEIYNPRLSRGT</sequence>
<dbReference type="EMBL" id="CP141615">
    <property type="protein sequence ID" value="WRP16271.1"/>
    <property type="molecule type" value="Genomic_DNA"/>
</dbReference>
<feature type="transmembrane region" description="Helical" evidence="7">
    <location>
        <begin position="127"/>
        <end position="151"/>
    </location>
</feature>
<evidence type="ECO:0000256" key="6">
    <source>
        <dbReference type="ARBA" id="ARBA00023136"/>
    </source>
</evidence>
<name>A0ABZ1BTZ4_9FIRM</name>
<evidence type="ECO:0000256" key="1">
    <source>
        <dbReference type="ARBA" id="ARBA00004651"/>
    </source>
</evidence>
<dbReference type="PANTHER" id="PTHR43386:SF1">
    <property type="entry name" value="D,D-DIPEPTIDE TRANSPORT SYSTEM PERMEASE PROTEIN DDPC-RELATED"/>
    <property type="match status" value="1"/>
</dbReference>
<evidence type="ECO:0000256" key="2">
    <source>
        <dbReference type="ARBA" id="ARBA00022448"/>
    </source>
</evidence>
<keyword evidence="4 7" id="KW-0812">Transmembrane</keyword>
<keyword evidence="2 7" id="KW-0813">Transport</keyword>
<evidence type="ECO:0000256" key="7">
    <source>
        <dbReference type="RuleBase" id="RU363032"/>
    </source>
</evidence>
<feature type="transmembrane region" description="Helical" evidence="7">
    <location>
        <begin position="95"/>
        <end position="120"/>
    </location>
</feature>
<evidence type="ECO:0000313" key="9">
    <source>
        <dbReference type="EMBL" id="WRP16271.1"/>
    </source>
</evidence>
<dbReference type="Pfam" id="PF00528">
    <property type="entry name" value="BPD_transp_1"/>
    <property type="match status" value="1"/>
</dbReference>
<keyword evidence="5 7" id="KW-1133">Transmembrane helix</keyword>
<evidence type="ECO:0000313" key="10">
    <source>
        <dbReference type="Proteomes" id="UP001332192"/>
    </source>
</evidence>
<feature type="domain" description="ABC transmembrane type-1" evidence="8">
    <location>
        <begin position="96"/>
        <end position="283"/>
    </location>
</feature>
<evidence type="ECO:0000256" key="3">
    <source>
        <dbReference type="ARBA" id="ARBA00022475"/>
    </source>
</evidence>
<dbReference type="Proteomes" id="UP001332192">
    <property type="component" value="Chromosome"/>
</dbReference>
<dbReference type="Gene3D" id="1.10.3720.10">
    <property type="entry name" value="MetI-like"/>
    <property type="match status" value="1"/>
</dbReference>